<dbReference type="AlphaFoldDB" id="A0A1H8PDN1"/>
<evidence type="ECO:0000313" key="2">
    <source>
        <dbReference type="EMBL" id="SEO39784.1"/>
    </source>
</evidence>
<protein>
    <recommendedName>
        <fullName evidence="1">ABC-three component systems C-terminal domain-containing protein</fullName>
    </recommendedName>
</protein>
<proteinExistence type="predicted"/>
<evidence type="ECO:0000259" key="1">
    <source>
        <dbReference type="Pfam" id="PF20279"/>
    </source>
</evidence>
<evidence type="ECO:0000313" key="3">
    <source>
        <dbReference type="Proteomes" id="UP000198814"/>
    </source>
</evidence>
<feature type="domain" description="ABC-three component systems C-terminal" evidence="1">
    <location>
        <begin position="199"/>
        <end position="344"/>
    </location>
</feature>
<dbReference type="InterPro" id="IPR046917">
    <property type="entry name" value="ABC-3C_CTD12"/>
</dbReference>
<dbReference type="EMBL" id="FODO01000009">
    <property type="protein sequence ID" value="SEO39784.1"/>
    <property type="molecule type" value="Genomic_DNA"/>
</dbReference>
<organism evidence="2 3">
    <name type="scientific">Nitrosomonas oligotropha</name>
    <dbReference type="NCBI Taxonomy" id="42354"/>
    <lineage>
        <taxon>Bacteria</taxon>
        <taxon>Pseudomonadati</taxon>
        <taxon>Pseudomonadota</taxon>
        <taxon>Betaproteobacteria</taxon>
        <taxon>Nitrosomonadales</taxon>
        <taxon>Nitrosomonadaceae</taxon>
        <taxon>Nitrosomonas</taxon>
    </lineage>
</organism>
<gene>
    <name evidence="2" type="ORF">SAMN05216333_10949</name>
</gene>
<sequence>MVRGDCAMRLIQCDTINDVEFGKYSHKYPHEIQMKYAYEDLNSDQFETLIVFLCQHLLGISVQGFSKGPDGGRDAKFVGTSELHPSKASPWIGTIIIQAKHTNGYNRHFSEADFSSGVNSIIGKEILRIKKLRHSKQLDHYMLFANRRLAGNAESDIRAQISKECGIPESSIYLCGIEQLEIFLKTFPEVALKANLDPVDSPLIVSSDDLAVVVQALAKYRTALSAVIDTPPVPRIPYERKNELNNMTEAYAKEQRRRYLKDTSQIRTFLAAPENIDLQRLYESVTEEFQLKITSKRKDHQSFDCVMEYLVELLFSRDPILCQLAHKRLTRAILFYMYWNCDIGELDDA</sequence>
<name>A0A1H8PDN1_9PROT</name>
<keyword evidence="3" id="KW-1185">Reference proteome</keyword>
<reference evidence="3" key="1">
    <citation type="submission" date="2016-10" db="EMBL/GenBank/DDBJ databases">
        <authorList>
            <person name="Varghese N."/>
            <person name="Submissions S."/>
        </authorList>
    </citation>
    <scope>NUCLEOTIDE SEQUENCE [LARGE SCALE GENOMIC DNA]</scope>
    <source>
        <strain evidence="3">Nm76</strain>
    </source>
</reference>
<accession>A0A1H8PDN1</accession>
<dbReference type="Proteomes" id="UP000198814">
    <property type="component" value="Unassembled WGS sequence"/>
</dbReference>
<dbReference type="Pfam" id="PF20279">
    <property type="entry name" value="CTD12"/>
    <property type="match status" value="1"/>
</dbReference>
<dbReference type="STRING" id="42354.SAMN05216333_10949"/>